<proteinExistence type="predicted"/>
<keyword evidence="4" id="KW-1185">Reference proteome</keyword>
<evidence type="ECO:0000313" key="2">
    <source>
        <dbReference type="EMBL" id="KAA1071416.1"/>
    </source>
</evidence>
<evidence type="ECO:0000313" key="3">
    <source>
        <dbReference type="EMBL" id="KAA1123118.1"/>
    </source>
</evidence>
<name>A0A5B0M541_PUCGR</name>
<organism evidence="2 4">
    <name type="scientific">Puccinia graminis f. sp. tritici</name>
    <dbReference type="NCBI Taxonomy" id="56615"/>
    <lineage>
        <taxon>Eukaryota</taxon>
        <taxon>Fungi</taxon>
        <taxon>Dikarya</taxon>
        <taxon>Basidiomycota</taxon>
        <taxon>Pucciniomycotina</taxon>
        <taxon>Pucciniomycetes</taxon>
        <taxon>Pucciniales</taxon>
        <taxon>Pucciniaceae</taxon>
        <taxon>Puccinia</taxon>
    </lineage>
</organism>
<comment type="caution">
    <text evidence="2">The sequence shown here is derived from an EMBL/GenBank/DDBJ whole genome shotgun (WGS) entry which is preliminary data.</text>
</comment>
<protein>
    <submittedName>
        <fullName evidence="2">Uncharacterized protein</fullName>
    </submittedName>
</protein>
<reference evidence="4 5" key="1">
    <citation type="submission" date="2019-05" db="EMBL/GenBank/DDBJ databases">
        <title>Emergence of the Ug99 lineage of the wheat stem rust pathogen through somatic hybridization.</title>
        <authorList>
            <person name="Li F."/>
            <person name="Upadhyaya N.M."/>
            <person name="Sperschneider J."/>
            <person name="Matny O."/>
            <person name="Nguyen-Phuc H."/>
            <person name="Mago R."/>
            <person name="Raley C."/>
            <person name="Miller M.E."/>
            <person name="Silverstein K.A.T."/>
            <person name="Henningsen E."/>
            <person name="Hirsch C.D."/>
            <person name="Visser B."/>
            <person name="Pretorius Z.A."/>
            <person name="Steffenson B.J."/>
            <person name="Schwessinger B."/>
            <person name="Dodds P.N."/>
            <person name="Figueroa M."/>
        </authorList>
    </citation>
    <scope>NUCLEOTIDE SEQUENCE [LARGE SCALE GENOMIC DNA]</scope>
    <source>
        <strain evidence="2">21-0</strain>
        <strain evidence="3 5">Ug99</strain>
    </source>
</reference>
<feature type="compositionally biased region" description="Basic and acidic residues" evidence="1">
    <location>
        <begin position="42"/>
        <end position="51"/>
    </location>
</feature>
<evidence type="ECO:0000256" key="1">
    <source>
        <dbReference type="SAM" id="MobiDB-lite"/>
    </source>
</evidence>
<evidence type="ECO:0000313" key="4">
    <source>
        <dbReference type="Proteomes" id="UP000324748"/>
    </source>
</evidence>
<dbReference type="EMBL" id="VSWC01000170">
    <property type="protein sequence ID" value="KAA1071416.1"/>
    <property type="molecule type" value="Genomic_DNA"/>
</dbReference>
<gene>
    <name evidence="2" type="ORF">PGT21_006546</name>
    <name evidence="3" type="ORF">PGTUg99_010705</name>
</gene>
<sequence>MSKNPSAQQTEKEPTPSFGFGLGRRNNHDIRQFHTPALSGKGPDDIHRPDFHQSTLVRISRERKFVNTQLETTRRNAASPKAIQRYANGFGPMVNAKKPVSSSAYTVVNDPQQRKFAAQSLSDIKSPKK</sequence>
<dbReference type="AlphaFoldDB" id="A0A5B0M541"/>
<feature type="region of interest" description="Disordered" evidence="1">
    <location>
        <begin position="1"/>
        <end position="53"/>
    </location>
</feature>
<dbReference type="Proteomes" id="UP000325313">
    <property type="component" value="Unassembled WGS sequence"/>
</dbReference>
<evidence type="ECO:0000313" key="5">
    <source>
        <dbReference type="Proteomes" id="UP000325313"/>
    </source>
</evidence>
<accession>A0A5B0M541</accession>
<dbReference type="Proteomes" id="UP000324748">
    <property type="component" value="Unassembled WGS sequence"/>
</dbReference>
<dbReference type="EMBL" id="VDEP01000211">
    <property type="protein sequence ID" value="KAA1123118.1"/>
    <property type="molecule type" value="Genomic_DNA"/>
</dbReference>